<evidence type="ECO:0000313" key="1">
    <source>
        <dbReference type="EMBL" id="MPC58792.1"/>
    </source>
</evidence>
<dbReference type="AlphaFoldDB" id="A0A5B7GIM4"/>
<protein>
    <submittedName>
        <fullName evidence="1">Uncharacterized protein</fullName>
    </submittedName>
</protein>
<keyword evidence="2" id="KW-1185">Reference proteome</keyword>
<evidence type="ECO:0000313" key="2">
    <source>
        <dbReference type="Proteomes" id="UP000324222"/>
    </source>
</evidence>
<comment type="caution">
    <text evidence="1">The sequence shown here is derived from an EMBL/GenBank/DDBJ whole genome shotgun (WGS) entry which is preliminary data.</text>
</comment>
<name>A0A5B7GIM4_PORTR</name>
<reference evidence="1 2" key="1">
    <citation type="submission" date="2019-05" db="EMBL/GenBank/DDBJ databases">
        <title>Another draft genome of Portunus trituberculatus and its Hox gene families provides insights of decapod evolution.</title>
        <authorList>
            <person name="Jeong J.-H."/>
            <person name="Song I."/>
            <person name="Kim S."/>
            <person name="Choi T."/>
            <person name="Kim D."/>
            <person name="Ryu S."/>
            <person name="Kim W."/>
        </authorList>
    </citation>
    <scope>NUCLEOTIDE SEQUENCE [LARGE SCALE GENOMIC DNA]</scope>
    <source>
        <tissue evidence="1">Muscle</tissue>
    </source>
</reference>
<proteinExistence type="predicted"/>
<organism evidence="1 2">
    <name type="scientific">Portunus trituberculatus</name>
    <name type="common">Swimming crab</name>
    <name type="synonym">Neptunus trituberculatus</name>
    <dbReference type="NCBI Taxonomy" id="210409"/>
    <lineage>
        <taxon>Eukaryota</taxon>
        <taxon>Metazoa</taxon>
        <taxon>Ecdysozoa</taxon>
        <taxon>Arthropoda</taxon>
        <taxon>Crustacea</taxon>
        <taxon>Multicrustacea</taxon>
        <taxon>Malacostraca</taxon>
        <taxon>Eumalacostraca</taxon>
        <taxon>Eucarida</taxon>
        <taxon>Decapoda</taxon>
        <taxon>Pleocyemata</taxon>
        <taxon>Brachyura</taxon>
        <taxon>Eubrachyura</taxon>
        <taxon>Portunoidea</taxon>
        <taxon>Portunidae</taxon>
        <taxon>Portuninae</taxon>
        <taxon>Portunus</taxon>
    </lineage>
</organism>
<accession>A0A5B7GIM4</accession>
<dbReference type="Proteomes" id="UP000324222">
    <property type="component" value="Unassembled WGS sequence"/>
</dbReference>
<gene>
    <name evidence="1" type="ORF">E2C01_052801</name>
</gene>
<dbReference type="EMBL" id="VSRR010015992">
    <property type="protein sequence ID" value="MPC58792.1"/>
    <property type="molecule type" value="Genomic_DNA"/>
</dbReference>
<sequence length="71" mass="8071">MFLQYWEAFLPRAPASHYHCYYQYMVIIVSMTRVLSGSGAGGSWTTIIHSVFAAYPGLTHVSAHHLCRLMH</sequence>